<protein>
    <submittedName>
        <fullName evidence="1">Uridine kinase</fullName>
    </submittedName>
</protein>
<keyword evidence="2" id="KW-1185">Reference proteome</keyword>
<reference evidence="1" key="1">
    <citation type="submission" date="2022-06" db="EMBL/GenBank/DDBJ databases">
        <title>Genomic Encyclopedia of Archaeal and Bacterial Type Strains, Phase II (KMG-II): from individual species to whole genera.</title>
        <authorList>
            <person name="Goeker M."/>
        </authorList>
    </citation>
    <scope>NUCLEOTIDE SEQUENCE</scope>
    <source>
        <strain evidence="1">DSM 43935</strain>
    </source>
</reference>
<keyword evidence="1" id="KW-0418">Kinase</keyword>
<evidence type="ECO:0000313" key="2">
    <source>
        <dbReference type="Proteomes" id="UP001206128"/>
    </source>
</evidence>
<dbReference type="InterPro" id="IPR027417">
    <property type="entry name" value="P-loop_NTPase"/>
</dbReference>
<evidence type="ECO:0000313" key="1">
    <source>
        <dbReference type="EMBL" id="MCP2164489.1"/>
    </source>
</evidence>
<dbReference type="Gene3D" id="3.40.50.300">
    <property type="entry name" value="P-loop containing nucleotide triphosphate hydrolases"/>
    <property type="match status" value="1"/>
</dbReference>
<dbReference type="GO" id="GO:0016301">
    <property type="term" value="F:kinase activity"/>
    <property type="evidence" value="ECO:0007669"/>
    <property type="project" value="UniProtKB-KW"/>
</dbReference>
<name>A0AAE3GCB0_9PSEU</name>
<dbReference type="SUPFAM" id="SSF52540">
    <property type="entry name" value="P-loop containing nucleoside triphosphate hydrolases"/>
    <property type="match status" value="1"/>
</dbReference>
<dbReference type="AlphaFoldDB" id="A0AAE3GCB0"/>
<organism evidence="1 2">
    <name type="scientific">Goodfellowiella coeruleoviolacea</name>
    <dbReference type="NCBI Taxonomy" id="334858"/>
    <lineage>
        <taxon>Bacteria</taxon>
        <taxon>Bacillati</taxon>
        <taxon>Actinomycetota</taxon>
        <taxon>Actinomycetes</taxon>
        <taxon>Pseudonocardiales</taxon>
        <taxon>Pseudonocardiaceae</taxon>
        <taxon>Goodfellowiella</taxon>
    </lineage>
</organism>
<proteinExistence type="predicted"/>
<keyword evidence="1" id="KW-0808">Transferase</keyword>
<accession>A0AAE3GCB0</accession>
<dbReference type="Proteomes" id="UP001206128">
    <property type="component" value="Unassembled WGS sequence"/>
</dbReference>
<gene>
    <name evidence="1" type="ORF">LX83_001329</name>
</gene>
<dbReference type="EMBL" id="JAMTCK010000003">
    <property type="protein sequence ID" value="MCP2164489.1"/>
    <property type="molecule type" value="Genomic_DNA"/>
</dbReference>
<comment type="caution">
    <text evidence="1">The sequence shown here is derived from an EMBL/GenBank/DDBJ whole genome shotgun (WGS) entry which is preliminary data.</text>
</comment>
<sequence>MLVDPDPMSVRTGAADCPPGPRHAWLVAGSHGEPAGSVAVTGSVAPAESGDAAVPVDVVGLVADAVLAAPARLGRVRVLAVDGPSGSGKSTLAGLVAAELRGRAVATVLVPTDHFATWDDPVAWWPRLVNGVLRPLAAGRPGRYQRVEWPGGLPRLGEWVAVPVPRVLVIEGVSAARAAGAALLSRSVWVELADPDLRLARAVARDGENSREHLRRWQEFERGWFAVDRTPDRADLRLVPRDRGASTGVD</sequence>